<evidence type="ECO:0000256" key="1">
    <source>
        <dbReference type="SAM" id="MobiDB-lite"/>
    </source>
</evidence>
<dbReference type="EMBL" id="RAPO01000009">
    <property type="protein sequence ID" value="RKD86260.1"/>
    <property type="molecule type" value="Genomic_DNA"/>
</dbReference>
<sequence length="445" mass="47281">MTNSSNTVGSQSRLSRRSLAKLIGTGAVVGLAGCSGDGGSTGSGDGSDSSGGDATEGSSETTTLTAASWGEGVEREIVTEILNSYGNSAEGVEVEYQNTPYDQYSQNLQTQFAGNEEPDVFYLISDEAPTFMRNGALLSVGSDLRDADDYDLDDILDNLLEPFTYEGSVYGIPKDFTPVGLFYNTNHLEEAGVSAPETWSELRSVLEAIGESTDVDYPMAVGSQPRNTLIQLILQNGGNVLSEDGSEAVVGSQEAVEAMAFLNDLVEDDLAGIYGSDLDSTWAPPAMDAETISMAMTGAWSVSTLEQEYSDLYEATEVGMPIPEGGEEATISFTTAWAASANTDAPDASLGLIKALTDEEGMWDWVSTGTALPSRQSLLDRDFYDDRHLLSGLGDLGDVAHPMVFGPQTPMILDTIMNEAEAVLTGDKDPETAMTDAERQINSEL</sequence>
<evidence type="ECO:0000313" key="3">
    <source>
        <dbReference type="Proteomes" id="UP000283805"/>
    </source>
</evidence>
<reference evidence="2 3" key="1">
    <citation type="submission" date="2018-09" db="EMBL/GenBank/DDBJ databases">
        <title>Genomic Encyclopedia of Archaeal and Bacterial Type Strains, Phase II (KMG-II): from individual species to whole genera.</title>
        <authorList>
            <person name="Goeker M."/>
        </authorList>
    </citation>
    <scope>NUCLEOTIDE SEQUENCE [LARGE SCALE GENOMIC DNA]</scope>
    <source>
        <strain evidence="2 3">DSM 13151</strain>
    </source>
</reference>
<name>A0A419VVR3_9EURY</name>
<feature type="compositionally biased region" description="Low complexity" evidence="1">
    <location>
        <begin position="46"/>
        <end position="63"/>
    </location>
</feature>
<organism evidence="2 3">
    <name type="scientific">Halopiger aswanensis</name>
    <dbReference type="NCBI Taxonomy" id="148449"/>
    <lineage>
        <taxon>Archaea</taxon>
        <taxon>Methanobacteriati</taxon>
        <taxon>Methanobacteriota</taxon>
        <taxon>Stenosarchaea group</taxon>
        <taxon>Halobacteria</taxon>
        <taxon>Halobacteriales</taxon>
        <taxon>Natrialbaceae</taxon>
        <taxon>Halopiger</taxon>
    </lineage>
</organism>
<proteinExistence type="predicted"/>
<feature type="region of interest" description="Disordered" evidence="1">
    <location>
        <begin position="39"/>
        <end position="69"/>
    </location>
</feature>
<dbReference type="InterPro" id="IPR006059">
    <property type="entry name" value="SBP"/>
</dbReference>
<dbReference type="AlphaFoldDB" id="A0A419VVR3"/>
<gene>
    <name evidence="2" type="ORF">ATJ93_4586</name>
</gene>
<comment type="caution">
    <text evidence="2">The sequence shown here is derived from an EMBL/GenBank/DDBJ whole genome shotgun (WGS) entry which is preliminary data.</text>
</comment>
<evidence type="ECO:0000313" key="2">
    <source>
        <dbReference type="EMBL" id="RKD86260.1"/>
    </source>
</evidence>
<dbReference type="RefSeq" id="WP_120246862.1">
    <property type="nucleotide sequence ID" value="NZ_RAPO01000009.1"/>
</dbReference>
<keyword evidence="3" id="KW-1185">Reference proteome</keyword>
<dbReference type="OrthoDB" id="301652at2157"/>
<dbReference type="InterPro" id="IPR050490">
    <property type="entry name" value="Bact_solute-bd_prot1"/>
</dbReference>
<dbReference type="Pfam" id="PF13416">
    <property type="entry name" value="SBP_bac_8"/>
    <property type="match status" value="1"/>
</dbReference>
<accession>A0A419VVR3</accession>
<dbReference type="SUPFAM" id="SSF53850">
    <property type="entry name" value="Periplasmic binding protein-like II"/>
    <property type="match status" value="1"/>
</dbReference>
<protein>
    <submittedName>
        <fullName evidence="2">Carbohydrate ABC transporter substrate-binding protein (CUT1 family)</fullName>
    </submittedName>
</protein>
<dbReference type="Proteomes" id="UP000283805">
    <property type="component" value="Unassembled WGS sequence"/>
</dbReference>
<dbReference type="PANTHER" id="PTHR43649">
    <property type="entry name" value="ARABINOSE-BINDING PROTEIN-RELATED"/>
    <property type="match status" value="1"/>
</dbReference>
<dbReference type="PANTHER" id="PTHR43649:SF12">
    <property type="entry name" value="DIACETYLCHITOBIOSE BINDING PROTEIN DASA"/>
    <property type="match status" value="1"/>
</dbReference>
<dbReference type="Gene3D" id="3.40.190.10">
    <property type="entry name" value="Periplasmic binding protein-like II"/>
    <property type="match status" value="1"/>
</dbReference>